<keyword evidence="10" id="KW-1185">Reference proteome</keyword>
<keyword evidence="5" id="KW-0479">Metal-binding</keyword>
<dbReference type="eggNOG" id="KOG4585">
    <property type="taxonomic scope" value="Eukaryota"/>
</dbReference>
<evidence type="ECO:0000256" key="6">
    <source>
        <dbReference type="ARBA" id="ARBA00022801"/>
    </source>
</evidence>
<keyword evidence="6" id="KW-0378">Hydrolase</keyword>
<dbReference type="Proteomes" id="UP000008783">
    <property type="component" value="Unassembled WGS sequence"/>
</dbReference>
<feature type="domain" description="DDE Tnp4" evidence="8">
    <location>
        <begin position="220"/>
        <end position="377"/>
    </location>
</feature>
<keyword evidence="7" id="KW-0539">Nucleus</keyword>
<evidence type="ECO:0000256" key="4">
    <source>
        <dbReference type="ARBA" id="ARBA00022722"/>
    </source>
</evidence>
<dbReference type="VEuPathDB" id="FungiDB:PGTG_01842"/>
<dbReference type="EMBL" id="DS178263">
    <property type="protein sequence ID" value="EFP75249.2"/>
    <property type="molecule type" value="Genomic_DNA"/>
</dbReference>
<dbReference type="PANTHER" id="PTHR22930">
    <property type="match status" value="1"/>
</dbReference>
<dbReference type="InterPro" id="IPR027806">
    <property type="entry name" value="HARBI1_dom"/>
</dbReference>
<comment type="cofactor">
    <cofactor evidence="1">
        <name>a divalent metal cation</name>
        <dbReference type="ChEBI" id="CHEBI:60240"/>
    </cofactor>
</comment>
<evidence type="ECO:0000256" key="5">
    <source>
        <dbReference type="ARBA" id="ARBA00022723"/>
    </source>
</evidence>
<dbReference type="GO" id="GO:0046872">
    <property type="term" value="F:metal ion binding"/>
    <property type="evidence" value="ECO:0007669"/>
    <property type="project" value="UniProtKB-KW"/>
</dbReference>
<comment type="subcellular location">
    <subcellularLocation>
        <location evidence="2">Nucleus</location>
    </subcellularLocation>
</comment>
<gene>
    <name evidence="9" type="ORF">PGTG_01842</name>
</gene>
<dbReference type="HOGENOM" id="CLU_018552_2_0_1"/>
<comment type="similarity">
    <text evidence="3">Belongs to the HARBI1 family.</text>
</comment>
<dbReference type="AlphaFoldDB" id="E3JT22"/>
<name>E3JT22_PUCGT</name>
<protein>
    <recommendedName>
        <fullName evidence="8">DDE Tnp4 domain-containing protein</fullName>
    </recommendedName>
</protein>
<dbReference type="KEGG" id="pgr:PGTG_01842"/>
<dbReference type="GO" id="GO:0005634">
    <property type="term" value="C:nucleus"/>
    <property type="evidence" value="ECO:0007669"/>
    <property type="project" value="UniProtKB-SubCell"/>
</dbReference>
<accession>E3JT22</accession>
<evidence type="ECO:0000256" key="2">
    <source>
        <dbReference type="ARBA" id="ARBA00004123"/>
    </source>
</evidence>
<dbReference type="OrthoDB" id="2502344at2759"/>
<evidence type="ECO:0000256" key="7">
    <source>
        <dbReference type="ARBA" id="ARBA00023242"/>
    </source>
</evidence>
<dbReference type="GeneID" id="10542623"/>
<proteinExistence type="inferred from homology"/>
<dbReference type="InterPro" id="IPR045249">
    <property type="entry name" value="HARBI1-like"/>
</dbReference>
<dbReference type="GO" id="GO:0016787">
    <property type="term" value="F:hydrolase activity"/>
    <property type="evidence" value="ECO:0007669"/>
    <property type="project" value="UniProtKB-KW"/>
</dbReference>
<reference key="1">
    <citation type="submission" date="2007-01" db="EMBL/GenBank/DDBJ databases">
        <title>The Genome Sequence of Puccinia graminis f. sp. tritici Strain CRL 75-36-700-3.</title>
        <authorList>
            <consortium name="The Broad Institute Genome Sequencing Platform"/>
            <person name="Birren B."/>
            <person name="Lander E."/>
            <person name="Galagan J."/>
            <person name="Nusbaum C."/>
            <person name="Devon K."/>
            <person name="Cuomo C."/>
            <person name="Jaffe D."/>
            <person name="Butler J."/>
            <person name="Alvarez P."/>
            <person name="Gnerre S."/>
            <person name="Grabherr M."/>
            <person name="Mauceli E."/>
            <person name="Brockman W."/>
            <person name="Young S."/>
            <person name="LaButti K."/>
            <person name="Sykes S."/>
            <person name="DeCaprio D."/>
            <person name="Crawford M."/>
            <person name="Koehrsen M."/>
            <person name="Engels R."/>
            <person name="Montgomery P."/>
            <person name="Pearson M."/>
            <person name="Howarth C."/>
            <person name="Larson L."/>
            <person name="White J."/>
            <person name="Zeng Q."/>
            <person name="Kodira C."/>
            <person name="Yandava C."/>
            <person name="Alvarado L."/>
            <person name="O'Leary S."/>
            <person name="Szabo L."/>
            <person name="Dean R."/>
            <person name="Schein J."/>
        </authorList>
    </citation>
    <scope>NUCLEOTIDE SEQUENCE</scope>
    <source>
        <strain>CRL 75-36-700-3</strain>
    </source>
</reference>
<evidence type="ECO:0000313" key="9">
    <source>
        <dbReference type="EMBL" id="EFP75249.2"/>
    </source>
</evidence>
<evidence type="ECO:0000256" key="3">
    <source>
        <dbReference type="ARBA" id="ARBA00006958"/>
    </source>
</evidence>
<dbReference type="Pfam" id="PF13359">
    <property type="entry name" value="DDE_Tnp_4"/>
    <property type="match status" value="1"/>
</dbReference>
<evidence type="ECO:0000259" key="8">
    <source>
        <dbReference type="Pfam" id="PF13359"/>
    </source>
</evidence>
<reference evidence="10" key="2">
    <citation type="journal article" date="2011" name="Proc. Natl. Acad. Sci. U.S.A.">
        <title>Obligate biotrophy features unraveled by the genomic analysis of rust fungi.</title>
        <authorList>
            <person name="Duplessis S."/>
            <person name="Cuomo C.A."/>
            <person name="Lin Y.-C."/>
            <person name="Aerts A."/>
            <person name="Tisserant E."/>
            <person name="Veneault-Fourrey C."/>
            <person name="Joly D.L."/>
            <person name="Hacquard S."/>
            <person name="Amselem J."/>
            <person name="Cantarel B.L."/>
            <person name="Chiu R."/>
            <person name="Coutinho P.M."/>
            <person name="Feau N."/>
            <person name="Field M."/>
            <person name="Frey P."/>
            <person name="Gelhaye E."/>
            <person name="Goldberg J."/>
            <person name="Grabherr M.G."/>
            <person name="Kodira C.D."/>
            <person name="Kohler A."/>
            <person name="Kuees U."/>
            <person name="Lindquist E.A."/>
            <person name="Lucas S.M."/>
            <person name="Mago R."/>
            <person name="Mauceli E."/>
            <person name="Morin E."/>
            <person name="Murat C."/>
            <person name="Pangilinan J.L."/>
            <person name="Park R."/>
            <person name="Pearson M."/>
            <person name="Quesneville H."/>
            <person name="Rouhier N."/>
            <person name="Sakthikumar S."/>
            <person name="Salamov A.A."/>
            <person name="Schmutz J."/>
            <person name="Selles B."/>
            <person name="Shapiro H."/>
            <person name="Tanguay P."/>
            <person name="Tuskan G.A."/>
            <person name="Henrissat B."/>
            <person name="Van de Peer Y."/>
            <person name="Rouze P."/>
            <person name="Ellis J.G."/>
            <person name="Dodds P.N."/>
            <person name="Schein J.E."/>
            <person name="Zhong S."/>
            <person name="Hamelin R.C."/>
            <person name="Grigoriev I.V."/>
            <person name="Szabo L.J."/>
            <person name="Martin F."/>
        </authorList>
    </citation>
    <scope>NUCLEOTIDE SEQUENCE [LARGE SCALE GENOMIC DNA]</scope>
    <source>
        <strain evidence="10">CRL 75-36-700-3 / race SCCL</strain>
    </source>
</reference>
<evidence type="ECO:0000313" key="10">
    <source>
        <dbReference type="Proteomes" id="UP000008783"/>
    </source>
</evidence>
<dbReference type="PANTHER" id="PTHR22930:SF85">
    <property type="entry name" value="GH03217P-RELATED"/>
    <property type="match status" value="1"/>
</dbReference>
<organism evidence="9 10">
    <name type="scientific">Puccinia graminis f. sp. tritici (strain CRL 75-36-700-3 / race SCCL)</name>
    <name type="common">Black stem rust fungus</name>
    <dbReference type="NCBI Taxonomy" id="418459"/>
    <lineage>
        <taxon>Eukaryota</taxon>
        <taxon>Fungi</taxon>
        <taxon>Dikarya</taxon>
        <taxon>Basidiomycota</taxon>
        <taxon>Pucciniomycotina</taxon>
        <taxon>Pucciniomycetes</taxon>
        <taxon>Pucciniales</taxon>
        <taxon>Pucciniaceae</taxon>
        <taxon>Puccinia</taxon>
    </lineage>
</organism>
<dbReference type="RefSeq" id="XP_003319668.2">
    <property type="nucleotide sequence ID" value="XM_003319620.2"/>
</dbReference>
<sequence length="435" mass="49925">MRQYSERQSLIRDILLILVWLENEETDTMVENAVGIRNLPDITQLAFPRSQMLQSIMKTLFGENVEYEDLLQFVLSNRYLNPRRAPKSRGEFDLERLFDMPDNDFRQAARTTKHGFVMVLDTIAGNEVFHQGGRRPQLPIAHQLALTLERLGSNGNGASVGRFSRNLQVGRGTVIKVSRRVIEALVSIGRTHVQWPDRHRRAEISEVMRMEGFGGCVGFVDGTTLPMFQRPGYDGEVFFDRKKRYSLNLQILCDCDKFITSFITGWPGTVGDSKVYKRMQLNLNPYDFFDEGQYLIADSAYDLSSTVIPAYKGKAAEITINTDFNYCMAKSRVRNEHTIGILKARWSSLKEMRLHLYNRGHMRQYTAWIYSCIVLHNLLAKLGDQWLELSEEDQNLTLALPATPEEPSDANDVAFRERLTRDCVAYNYEKGVLPV</sequence>
<dbReference type="GO" id="GO:0004518">
    <property type="term" value="F:nuclease activity"/>
    <property type="evidence" value="ECO:0007669"/>
    <property type="project" value="UniProtKB-KW"/>
</dbReference>
<evidence type="ECO:0000256" key="1">
    <source>
        <dbReference type="ARBA" id="ARBA00001968"/>
    </source>
</evidence>
<keyword evidence="4" id="KW-0540">Nuclease</keyword>
<dbReference type="InParanoid" id="E3JT22"/>